<keyword evidence="2" id="KW-1185">Reference proteome</keyword>
<name>A0ACC3SCA9_9PEZI</name>
<dbReference type="EMBL" id="JAMKPW020000022">
    <property type="protein sequence ID" value="KAK8206847.1"/>
    <property type="molecule type" value="Genomic_DNA"/>
</dbReference>
<dbReference type="Proteomes" id="UP001320706">
    <property type="component" value="Unassembled WGS sequence"/>
</dbReference>
<reference evidence="1" key="1">
    <citation type="submission" date="2024-02" db="EMBL/GenBank/DDBJ databases">
        <title>Metagenome Assembled Genome of Zalaria obscura JY119.</title>
        <authorList>
            <person name="Vighnesh L."/>
            <person name="Jagadeeshwari U."/>
            <person name="Venkata Ramana C."/>
            <person name="Sasikala C."/>
        </authorList>
    </citation>
    <scope>NUCLEOTIDE SEQUENCE</scope>
    <source>
        <strain evidence="1">JY119</strain>
    </source>
</reference>
<accession>A0ACC3SCA9</accession>
<proteinExistence type="predicted"/>
<evidence type="ECO:0000313" key="1">
    <source>
        <dbReference type="EMBL" id="KAK8206847.1"/>
    </source>
</evidence>
<protein>
    <submittedName>
        <fullName evidence="1">Uncharacterized protein</fullName>
    </submittedName>
</protein>
<organism evidence="1 2">
    <name type="scientific">Zalaria obscura</name>
    <dbReference type="NCBI Taxonomy" id="2024903"/>
    <lineage>
        <taxon>Eukaryota</taxon>
        <taxon>Fungi</taxon>
        <taxon>Dikarya</taxon>
        <taxon>Ascomycota</taxon>
        <taxon>Pezizomycotina</taxon>
        <taxon>Dothideomycetes</taxon>
        <taxon>Dothideomycetidae</taxon>
        <taxon>Dothideales</taxon>
        <taxon>Zalariaceae</taxon>
        <taxon>Zalaria</taxon>
    </lineage>
</organism>
<sequence length="905" mass="101997">MGNNSSSQVPVELVDSELEHESLYSPIERDTDYSRFNTPLTLDLEDTQSVYEGEPPQIQLHREPRKSPVVEIPETSQPQLPTTLQSSPPLPIFAFMARGYNNRDPMRTEYPLDFANASQQLRSEELAAAESSQALPSLSQLEKKARASRTKAKTASKPGKVQETKSQEDKEQDALAALNMLRDAPGKPTMESTLREEEDWFRRKNEEKEDAVVSSQAKKPRGRPRKNPVAPVNGDGIVEATQESAQASPKVKRGRKAKKAQMETGEVVMDSQPAPAEDVPEAEDVAAAPQKKQRKRRSTGKKLSEEKVVEDEEVDAPLDQVADKELPTPPESGTFQQDERIDDWISSQPQTPADYDDQAEEGANAPVRDDIEDYEIPAEPEREPPAESSNKKKRKRKSDHTGTAESKKRSRKSGADAGAGAEAEQVADGVDATTQRKSKRSRKSAATDGEETTAQPTQKRPRQSAVSARLARPSMTASELADRTTGPFSQTEIALVERTIDEYRAEHGFGRQRMNDKIQDKSDKTLNRELWNSLRDALPNRDRKSIQRFCRRRFHNLDTGEWTPEQDQLLQDAQAERPNKWTYVGAKVGRLAEDCRDRWVNHLSSLQVRNNGVWTQEEESALENAIRECLAALEDSGMEIDPDMPPESWISWSTVANKLGNRRNRLQCRMKYMKMSNKEGYNLGRTPTGTPFASRRVSVSSAEAENPPRGSTQNRIDEDALARHQALLPGDMYRMVQEIQAAVDTGHLAGKRAFWAQVTRKAGDSPWTTPDRKLVYKRLRRELRERGVEEEEGFEGIVEAMLRYLEEVYSEEELGRQSQPLQRIDRTAKKYPLSQAYITQSDDEEGEAVVKNEAMNSSPPRYLEDQNQVAESGDEDKARQSRRQDRQVADTRDASDDDEEDVVSD</sequence>
<gene>
    <name evidence="1" type="ORF">M8818_004682</name>
</gene>
<comment type="caution">
    <text evidence="1">The sequence shown here is derived from an EMBL/GenBank/DDBJ whole genome shotgun (WGS) entry which is preliminary data.</text>
</comment>
<evidence type="ECO:0000313" key="2">
    <source>
        <dbReference type="Proteomes" id="UP001320706"/>
    </source>
</evidence>